<name>A0ABP9S0L9_9ACTN</name>
<dbReference type="Gene3D" id="3.40.50.720">
    <property type="entry name" value="NAD(P)-binding Rossmann-like Domain"/>
    <property type="match status" value="1"/>
</dbReference>
<evidence type="ECO:0000256" key="1">
    <source>
        <dbReference type="ARBA" id="ARBA00006484"/>
    </source>
</evidence>
<keyword evidence="6" id="KW-1185">Reference proteome</keyword>
<dbReference type="EMBL" id="BAABJQ010000013">
    <property type="protein sequence ID" value="GAA5189931.1"/>
    <property type="molecule type" value="Genomic_DNA"/>
</dbReference>
<dbReference type="PROSITE" id="PS00061">
    <property type="entry name" value="ADH_SHORT"/>
    <property type="match status" value="1"/>
</dbReference>
<evidence type="ECO:0000259" key="4">
    <source>
        <dbReference type="SMART" id="SM00822"/>
    </source>
</evidence>
<gene>
    <name evidence="5" type="ORF">GCM10023322_43820</name>
</gene>
<keyword evidence="2" id="KW-0560">Oxidoreductase</keyword>
<accession>A0ABP9S0L9</accession>
<feature type="domain" description="Ketoreductase" evidence="4">
    <location>
        <begin position="9"/>
        <end position="190"/>
    </location>
</feature>
<comment type="caution">
    <text evidence="5">The sequence shown here is derived from an EMBL/GenBank/DDBJ whole genome shotgun (WGS) entry which is preliminary data.</text>
</comment>
<dbReference type="InterPro" id="IPR020904">
    <property type="entry name" value="Sc_DH/Rdtase_CS"/>
</dbReference>
<dbReference type="CDD" id="cd05233">
    <property type="entry name" value="SDR_c"/>
    <property type="match status" value="1"/>
</dbReference>
<dbReference type="Proteomes" id="UP001501570">
    <property type="component" value="Unassembled WGS sequence"/>
</dbReference>
<evidence type="ECO:0000313" key="6">
    <source>
        <dbReference type="Proteomes" id="UP001501570"/>
    </source>
</evidence>
<dbReference type="PANTHER" id="PTHR24321:SF8">
    <property type="entry name" value="ESTRADIOL 17-BETA-DEHYDROGENASE 8-RELATED"/>
    <property type="match status" value="1"/>
</dbReference>
<evidence type="ECO:0000313" key="5">
    <source>
        <dbReference type="EMBL" id="GAA5189931.1"/>
    </source>
</evidence>
<comment type="similarity">
    <text evidence="1">Belongs to the short-chain dehydrogenases/reductases (SDR) family.</text>
</comment>
<dbReference type="InterPro" id="IPR002347">
    <property type="entry name" value="SDR_fam"/>
</dbReference>
<keyword evidence="3" id="KW-0520">NAD</keyword>
<dbReference type="PRINTS" id="PR00080">
    <property type="entry name" value="SDRFAMILY"/>
</dbReference>
<dbReference type="RefSeq" id="WP_345632331.1">
    <property type="nucleotide sequence ID" value="NZ_BAABJQ010000013.1"/>
</dbReference>
<evidence type="ECO:0000256" key="3">
    <source>
        <dbReference type="ARBA" id="ARBA00023027"/>
    </source>
</evidence>
<protein>
    <submittedName>
        <fullName evidence="5">SDR family oxidoreductase</fullName>
    </submittedName>
</protein>
<evidence type="ECO:0000256" key="2">
    <source>
        <dbReference type="ARBA" id="ARBA00023002"/>
    </source>
</evidence>
<dbReference type="InterPro" id="IPR057326">
    <property type="entry name" value="KR_dom"/>
</dbReference>
<proteinExistence type="inferred from homology"/>
<organism evidence="5 6">
    <name type="scientific">Rugosimonospora acidiphila</name>
    <dbReference type="NCBI Taxonomy" id="556531"/>
    <lineage>
        <taxon>Bacteria</taxon>
        <taxon>Bacillati</taxon>
        <taxon>Actinomycetota</taxon>
        <taxon>Actinomycetes</taxon>
        <taxon>Micromonosporales</taxon>
        <taxon>Micromonosporaceae</taxon>
        <taxon>Rugosimonospora</taxon>
    </lineage>
</organism>
<dbReference type="SUPFAM" id="SSF51735">
    <property type="entry name" value="NAD(P)-binding Rossmann-fold domains"/>
    <property type="match status" value="1"/>
</dbReference>
<dbReference type="PRINTS" id="PR00081">
    <property type="entry name" value="GDHRDH"/>
</dbReference>
<sequence length="254" mass="25780">MSSPRFASQVALITGAASGIGLATAHRLHAEGAHVVLVDRSREPLVAAVAELGERAEAAPGDVADADAMAAIVTDAAARLGRLDVVVAAAGVDQCDTVVGTTLSQWRTIMDVDLDGVFHVCRAAIPVLVRQGSGAIVTISSAIGTVGERNRSAYCAAKSGVENLTRAMALDHGRDGVRANCVAPGLIDTPLIRNGKVGGGTNPAAMQAMVDAHHAIPRIGQPEEVAAAIAFLASRDASFITGAVLPVDAGWTAA</sequence>
<dbReference type="PANTHER" id="PTHR24321">
    <property type="entry name" value="DEHYDROGENASES, SHORT CHAIN"/>
    <property type="match status" value="1"/>
</dbReference>
<dbReference type="Pfam" id="PF13561">
    <property type="entry name" value="adh_short_C2"/>
    <property type="match status" value="1"/>
</dbReference>
<dbReference type="InterPro" id="IPR036291">
    <property type="entry name" value="NAD(P)-bd_dom_sf"/>
</dbReference>
<reference evidence="6" key="1">
    <citation type="journal article" date="2019" name="Int. J. Syst. Evol. Microbiol.">
        <title>The Global Catalogue of Microorganisms (GCM) 10K type strain sequencing project: providing services to taxonomists for standard genome sequencing and annotation.</title>
        <authorList>
            <consortium name="The Broad Institute Genomics Platform"/>
            <consortium name="The Broad Institute Genome Sequencing Center for Infectious Disease"/>
            <person name="Wu L."/>
            <person name="Ma J."/>
        </authorList>
    </citation>
    <scope>NUCLEOTIDE SEQUENCE [LARGE SCALE GENOMIC DNA]</scope>
    <source>
        <strain evidence="6">JCM 18304</strain>
    </source>
</reference>
<dbReference type="SMART" id="SM00822">
    <property type="entry name" value="PKS_KR"/>
    <property type="match status" value="1"/>
</dbReference>